<feature type="transmembrane region" description="Helical" evidence="6">
    <location>
        <begin position="195"/>
        <end position="217"/>
    </location>
</feature>
<feature type="transmembrane region" description="Helical" evidence="6">
    <location>
        <begin position="266"/>
        <end position="292"/>
    </location>
</feature>
<dbReference type="EMBL" id="JAUCMX010000008">
    <property type="protein sequence ID" value="KAK3537818.1"/>
    <property type="molecule type" value="Genomic_DNA"/>
</dbReference>
<feature type="transmembrane region" description="Helical" evidence="6">
    <location>
        <begin position="654"/>
        <end position="675"/>
    </location>
</feature>
<comment type="caution">
    <text evidence="10">The sequence shown here is derived from an EMBL/GenBank/DDBJ whole genome shotgun (WGS) entry which is preliminary data.</text>
</comment>
<dbReference type="InterPro" id="IPR036397">
    <property type="entry name" value="RNaseH_sf"/>
</dbReference>
<dbReference type="InterPro" id="IPR036259">
    <property type="entry name" value="MFS_trans_sf"/>
</dbReference>
<dbReference type="InterPro" id="IPR057667">
    <property type="entry name" value="HTH_SB"/>
</dbReference>
<dbReference type="GO" id="GO:0006313">
    <property type="term" value="P:DNA transposition"/>
    <property type="evidence" value="ECO:0007669"/>
    <property type="project" value="InterPro"/>
</dbReference>
<evidence type="ECO:0000259" key="9">
    <source>
        <dbReference type="Pfam" id="PF25787"/>
    </source>
</evidence>
<dbReference type="Pfam" id="PF01498">
    <property type="entry name" value="HTH_Tnp_Tc3_2"/>
    <property type="match status" value="1"/>
</dbReference>
<dbReference type="GO" id="GO:0015074">
    <property type="term" value="P:DNA integration"/>
    <property type="evidence" value="ECO:0007669"/>
    <property type="project" value="InterPro"/>
</dbReference>
<feature type="transmembrane region" description="Helical" evidence="6">
    <location>
        <begin position="687"/>
        <end position="711"/>
    </location>
</feature>
<evidence type="ECO:0000313" key="11">
    <source>
        <dbReference type="Proteomes" id="UP001274896"/>
    </source>
</evidence>
<accession>A0AAE0QZZ6</accession>
<feature type="transmembrane region" description="Helical" evidence="6">
    <location>
        <begin position="68"/>
        <end position="88"/>
    </location>
</feature>
<feature type="transmembrane region" description="Helical" evidence="6">
    <location>
        <begin position="125"/>
        <end position="154"/>
    </location>
</feature>
<evidence type="ECO:0000256" key="1">
    <source>
        <dbReference type="ARBA" id="ARBA00004141"/>
    </source>
</evidence>
<keyword evidence="2 6" id="KW-0812">Transmembrane</keyword>
<feature type="domain" description="Sleeping Beauty transposase HTH" evidence="9">
    <location>
        <begin position="332"/>
        <end position="382"/>
    </location>
</feature>
<dbReference type="GO" id="GO:0003677">
    <property type="term" value="F:DNA binding"/>
    <property type="evidence" value="ECO:0007669"/>
    <property type="project" value="InterPro"/>
</dbReference>
<dbReference type="PANTHER" id="PTHR23507:SF1">
    <property type="entry name" value="FI18259P1-RELATED"/>
    <property type="match status" value="1"/>
</dbReference>
<dbReference type="AlphaFoldDB" id="A0AAE0QZZ6"/>
<dbReference type="SUPFAM" id="SSF46689">
    <property type="entry name" value="Homeodomain-like"/>
    <property type="match status" value="1"/>
</dbReference>
<evidence type="ECO:0000256" key="2">
    <source>
        <dbReference type="ARBA" id="ARBA00022692"/>
    </source>
</evidence>
<dbReference type="Pfam" id="PF07690">
    <property type="entry name" value="MFS_1"/>
    <property type="match status" value="1"/>
</dbReference>
<feature type="transmembrane region" description="Helical" evidence="6">
    <location>
        <begin position="100"/>
        <end position="119"/>
    </location>
</feature>
<proteinExistence type="inferred from homology"/>
<keyword evidence="11" id="KW-1185">Reference proteome</keyword>
<dbReference type="Gene3D" id="3.30.420.10">
    <property type="entry name" value="Ribonuclease H-like superfamily/Ribonuclease H"/>
    <property type="match status" value="2"/>
</dbReference>
<evidence type="ECO:0008006" key="12">
    <source>
        <dbReference type="Google" id="ProtNLM"/>
    </source>
</evidence>
<reference evidence="10" key="1">
    <citation type="submission" date="2023-06" db="EMBL/GenBank/DDBJ databases">
        <title>Male Hemibagrus guttatus genome.</title>
        <authorList>
            <person name="Bian C."/>
        </authorList>
    </citation>
    <scope>NUCLEOTIDE SEQUENCE</scope>
    <source>
        <strain evidence="10">Male_cb2023</strain>
        <tissue evidence="10">Muscle</tissue>
    </source>
</reference>
<dbReference type="PANTHER" id="PTHR23507">
    <property type="entry name" value="ZGC:174356"/>
    <property type="match status" value="1"/>
</dbReference>
<dbReference type="Proteomes" id="UP001274896">
    <property type="component" value="Unassembled WGS sequence"/>
</dbReference>
<evidence type="ECO:0000256" key="6">
    <source>
        <dbReference type="SAM" id="Phobius"/>
    </source>
</evidence>
<evidence type="ECO:0000259" key="7">
    <source>
        <dbReference type="Pfam" id="PF01498"/>
    </source>
</evidence>
<feature type="transmembrane region" description="Helical" evidence="6">
    <location>
        <begin position="717"/>
        <end position="737"/>
    </location>
</feature>
<feature type="transmembrane region" description="Helical" evidence="6">
    <location>
        <begin position="12"/>
        <end position="32"/>
    </location>
</feature>
<evidence type="ECO:0000259" key="8">
    <source>
        <dbReference type="Pfam" id="PF13358"/>
    </source>
</evidence>
<organism evidence="10 11">
    <name type="scientific">Hemibagrus guttatus</name>
    <dbReference type="NCBI Taxonomy" id="175788"/>
    <lineage>
        <taxon>Eukaryota</taxon>
        <taxon>Metazoa</taxon>
        <taxon>Chordata</taxon>
        <taxon>Craniata</taxon>
        <taxon>Vertebrata</taxon>
        <taxon>Euteleostomi</taxon>
        <taxon>Actinopterygii</taxon>
        <taxon>Neopterygii</taxon>
        <taxon>Teleostei</taxon>
        <taxon>Ostariophysi</taxon>
        <taxon>Siluriformes</taxon>
        <taxon>Bagridae</taxon>
        <taxon>Hemibagrus</taxon>
    </lineage>
</organism>
<evidence type="ECO:0000256" key="3">
    <source>
        <dbReference type="ARBA" id="ARBA00022989"/>
    </source>
</evidence>
<dbReference type="Pfam" id="PF25787">
    <property type="entry name" value="HTH_SB"/>
    <property type="match status" value="1"/>
</dbReference>
<feature type="domain" description="Tc1-like transposase DDE" evidence="8">
    <location>
        <begin position="541"/>
        <end position="596"/>
    </location>
</feature>
<feature type="transmembrane region" description="Helical" evidence="6">
    <location>
        <begin position="166"/>
        <end position="189"/>
    </location>
</feature>
<dbReference type="GO" id="GO:0016020">
    <property type="term" value="C:membrane"/>
    <property type="evidence" value="ECO:0007669"/>
    <property type="project" value="UniProtKB-SubCell"/>
</dbReference>
<comment type="subcellular location">
    <subcellularLocation>
        <location evidence="1">Membrane</location>
        <topology evidence="1">Multi-pass membrane protein</topology>
    </subcellularLocation>
</comment>
<dbReference type="Gene3D" id="1.20.1250.20">
    <property type="entry name" value="MFS general substrate transporter like domains"/>
    <property type="match status" value="1"/>
</dbReference>
<keyword evidence="3 6" id="KW-1133">Transmembrane helix</keyword>
<dbReference type="InterPro" id="IPR036388">
    <property type="entry name" value="WH-like_DNA-bd_sf"/>
</dbReference>
<evidence type="ECO:0000256" key="4">
    <source>
        <dbReference type="ARBA" id="ARBA00023136"/>
    </source>
</evidence>
<evidence type="ECO:0000256" key="5">
    <source>
        <dbReference type="ARBA" id="ARBA00038227"/>
    </source>
</evidence>
<dbReference type="InterPro" id="IPR011701">
    <property type="entry name" value="MFS"/>
</dbReference>
<dbReference type="InterPro" id="IPR038717">
    <property type="entry name" value="Tc1-like_DDE_dom"/>
</dbReference>
<sequence>MPQCLEKLRRIVTVEPAIFFYMTSTFIMLPAYQHLVMDKVCLELYKDTSICSDSEQRENEEVESQSSYILLLYTAMTSLVSIPPAIILGSWSDQAGRRSVMLLPFILSLLSGGVLLAMVLVQNLSVYWCLLAAAFIGLTGGHVSIFLSSFSFLADITMDSSSSRTLRMAIAESMIFVGGMVGFLLGGFLTQEVGLVAAFGAYTACHVLAILYILLWLRDPKPINSTLSILSTGNDGQESRAVILKYARMSFRAMFKRRPGQDRLKLHLLILCTFINNLVAIGDNSVLLLYLMYEPREFTTAMFGVFNSARMFLLYKRHLSTTSNSQTPNSTMAKTKELSKDTRNKIVDLHQAGKTESAIGKQLGVKKSTMGAIIRKWKTYKTNDNLPRSGAPRKISPSGLKMITRTVSKNPRTTRGDLVNDLQRAGTKVTKTTISNTLHRQGLKSCSVRRVPLLKPVHVRARLKFAREHLDDPEEDWENVIWSDETKIELFGKSSTCHVWRRKNAELHPKNTIPTVKHGGGNIMLWGCFSAKGPGRLIRHDNDPKHTARATKEWLRKKHFKVLEWPSQSPDLNPIENLWRELKIHVAQQQPQNITALEEICMEEWAKLPATGAGLLGLFPLLLHCLKEMTLAKLSVVFRAASYVLLAFSTNTWMVYLVAVVGMPGGITQAVIRSLSSAIVGPDEQGAMFSFSASVEATCILIAATIFNGLYPLTLPTFPGMPFIIMATFCIIVFILMQ</sequence>
<protein>
    <recommendedName>
        <fullName evidence="12">Proton-coupled folate transporter</fullName>
    </recommendedName>
</protein>
<dbReference type="Gene3D" id="1.10.10.10">
    <property type="entry name" value="Winged helix-like DNA-binding domain superfamily/Winged helix DNA-binding domain"/>
    <property type="match status" value="1"/>
</dbReference>
<comment type="similarity">
    <text evidence="5">Belongs to the major facilitator superfamily. SLC46A family.</text>
</comment>
<dbReference type="Pfam" id="PF13358">
    <property type="entry name" value="DDE_3"/>
    <property type="match status" value="1"/>
</dbReference>
<gene>
    <name evidence="10" type="ORF">QTP70_019235</name>
</gene>
<dbReference type="InterPro" id="IPR009057">
    <property type="entry name" value="Homeodomain-like_sf"/>
</dbReference>
<dbReference type="SUPFAM" id="SSF103473">
    <property type="entry name" value="MFS general substrate transporter"/>
    <property type="match status" value="2"/>
</dbReference>
<feature type="domain" description="Transposase Tc1-like" evidence="7">
    <location>
        <begin position="402"/>
        <end position="471"/>
    </location>
</feature>
<dbReference type="InterPro" id="IPR002492">
    <property type="entry name" value="Transposase_Tc1-like"/>
</dbReference>
<dbReference type="GO" id="GO:0022857">
    <property type="term" value="F:transmembrane transporter activity"/>
    <property type="evidence" value="ECO:0007669"/>
    <property type="project" value="InterPro"/>
</dbReference>
<name>A0AAE0QZZ6_9TELE</name>
<keyword evidence="4 6" id="KW-0472">Membrane</keyword>
<evidence type="ECO:0000313" key="10">
    <source>
        <dbReference type="EMBL" id="KAK3537818.1"/>
    </source>
</evidence>